<reference evidence="2 3" key="1">
    <citation type="submission" date="2019-04" db="EMBL/GenBank/DDBJ databases">
        <title>An improved genome assembly and genetic linkage map for asparagus bean, Vigna unguiculata ssp. sesquipedialis.</title>
        <authorList>
            <person name="Xia Q."/>
            <person name="Zhang R."/>
            <person name="Dong Y."/>
        </authorList>
    </citation>
    <scope>NUCLEOTIDE SEQUENCE [LARGE SCALE GENOMIC DNA]</scope>
    <source>
        <tissue evidence="2">Leaf</tissue>
    </source>
</reference>
<keyword evidence="3" id="KW-1185">Reference proteome</keyword>
<evidence type="ECO:0000313" key="2">
    <source>
        <dbReference type="EMBL" id="QCD93539.1"/>
    </source>
</evidence>
<evidence type="ECO:0000313" key="1">
    <source>
        <dbReference type="EMBL" id="QCD93000.1"/>
    </source>
</evidence>
<dbReference type="EMBL" id="CP039349">
    <property type="protein sequence ID" value="QCD93000.1"/>
    <property type="molecule type" value="Genomic_DNA"/>
</dbReference>
<gene>
    <name evidence="1" type="ORF">DEO72_LG5g1070</name>
    <name evidence="2" type="ORF">DEO72_LG5g1614</name>
</gene>
<organism evidence="2 3">
    <name type="scientific">Vigna unguiculata</name>
    <name type="common">Cowpea</name>
    <dbReference type="NCBI Taxonomy" id="3917"/>
    <lineage>
        <taxon>Eukaryota</taxon>
        <taxon>Viridiplantae</taxon>
        <taxon>Streptophyta</taxon>
        <taxon>Embryophyta</taxon>
        <taxon>Tracheophyta</taxon>
        <taxon>Spermatophyta</taxon>
        <taxon>Magnoliopsida</taxon>
        <taxon>eudicotyledons</taxon>
        <taxon>Gunneridae</taxon>
        <taxon>Pentapetalae</taxon>
        <taxon>rosids</taxon>
        <taxon>fabids</taxon>
        <taxon>Fabales</taxon>
        <taxon>Fabaceae</taxon>
        <taxon>Papilionoideae</taxon>
        <taxon>50 kb inversion clade</taxon>
        <taxon>NPAAA clade</taxon>
        <taxon>indigoferoid/millettioid clade</taxon>
        <taxon>Phaseoleae</taxon>
        <taxon>Vigna</taxon>
    </lineage>
</organism>
<proteinExistence type="predicted"/>
<dbReference type="Proteomes" id="UP000501690">
    <property type="component" value="Linkage Group LG5"/>
</dbReference>
<evidence type="ECO:0000313" key="3">
    <source>
        <dbReference type="Proteomes" id="UP000501690"/>
    </source>
</evidence>
<name>A0A4D6LWX8_VIGUN</name>
<dbReference type="EMBL" id="CP039349">
    <property type="protein sequence ID" value="QCD93539.1"/>
    <property type="molecule type" value="Genomic_DNA"/>
</dbReference>
<dbReference type="AlphaFoldDB" id="A0A4D6LWX8"/>
<sequence length="63" mass="6889">MEGTEPDVQRHPLEDAENECPISAEVVLGQENQTGNPCDSSVEDAIKIIDTENECTGKFELVN</sequence>
<protein>
    <submittedName>
        <fullName evidence="2">Uncharacterized protein</fullName>
    </submittedName>
</protein>
<accession>A0A4D6LWX8</accession>